<feature type="transmembrane region" description="Helical" evidence="11">
    <location>
        <begin position="44"/>
        <end position="67"/>
    </location>
</feature>
<dbReference type="InterPro" id="IPR050298">
    <property type="entry name" value="Gram-neg_bact_OMP"/>
</dbReference>
<dbReference type="InterPro" id="IPR023614">
    <property type="entry name" value="Porin_dom_sf"/>
</dbReference>
<keyword evidence="9 11" id="KW-0472">Membrane</keyword>
<gene>
    <name evidence="13" type="ORF">RQP53_10155</name>
</gene>
<dbReference type="SUPFAM" id="SSF56935">
    <property type="entry name" value="Porins"/>
    <property type="match status" value="1"/>
</dbReference>
<keyword evidence="7" id="KW-0406">Ion transport</keyword>
<dbReference type="InterPro" id="IPR002299">
    <property type="entry name" value="Porin_Neis"/>
</dbReference>
<dbReference type="InterPro" id="IPR033900">
    <property type="entry name" value="Gram_neg_porin_domain"/>
</dbReference>
<evidence type="ECO:0000313" key="13">
    <source>
        <dbReference type="EMBL" id="MDT8999627.1"/>
    </source>
</evidence>
<dbReference type="Proteomes" id="UP001246372">
    <property type="component" value="Unassembled WGS sequence"/>
</dbReference>
<feature type="domain" description="Porin" evidence="12">
    <location>
        <begin position="47"/>
        <end position="335"/>
    </location>
</feature>
<keyword evidence="8" id="KW-0626">Porin</keyword>
<protein>
    <submittedName>
        <fullName evidence="13">Porin</fullName>
    </submittedName>
</protein>
<evidence type="ECO:0000259" key="12">
    <source>
        <dbReference type="Pfam" id="PF13609"/>
    </source>
</evidence>
<dbReference type="EMBL" id="JAVXZY010000003">
    <property type="protein sequence ID" value="MDT8999627.1"/>
    <property type="molecule type" value="Genomic_DNA"/>
</dbReference>
<keyword evidence="6" id="KW-0732">Signal</keyword>
<comment type="caution">
    <text evidence="13">The sequence shown here is derived from an EMBL/GenBank/DDBJ whole genome shotgun (WGS) entry which is preliminary data.</text>
</comment>
<keyword evidence="4" id="KW-1134">Transmembrane beta strand</keyword>
<comment type="subunit">
    <text evidence="2">Homotrimer.</text>
</comment>
<evidence type="ECO:0000256" key="6">
    <source>
        <dbReference type="ARBA" id="ARBA00022729"/>
    </source>
</evidence>
<proteinExistence type="predicted"/>
<evidence type="ECO:0000256" key="4">
    <source>
        <dbReference type="ARBA" id="ARBA00022452"/>
    </source>
</evidence>
<evidence type="ECO:0000256" key="9">
    <source>
        <dbReference type="ARBA" id="ARBA00023136"/>
    </source>
</evidence>
<evidence type="ECO:0000256" key="3">
    <source>
        <dbReference type="ARBA" id="ARBA00022448"/>
    </source>
</evidence>
<keyword evidence="11" id="KW-1133">Transmembrane helix</keyword>
<reference evidence="13" key="1">
    <citation type="submission" date="2023-09" db="EMBL/GenBank/DDBJ databases">
        <title>Paucibacter sp. APW11 Genome sequencing and assembly.</title>
        <authorList>
            <person name="Kim I."/>
        </authorList>
    </citation>
    <scope>NUCLEOTIDE SEQUENCE</scope>
    <source>
        <strain evidence="13">APW11</strain>
    </source>
</reference>
<evidence type="ECO:0000256" key="8">
    <source>
        <dbReference type="ARBA" id="ARBA00023114"/>
    </source>
</evidence>
<evidence type="ECO:0000256" key="11">
    <source>
        <dbReference type="SAM" id="Phobius"/>
    </source>
</evidence>
<dbReference type="Gene3D" id="2.40.160.10">
    <property type="entry name" value="Porin"/>
    <property type="match status" value="1"/>
</dbReference>
<evidence type="ECO:0000256" key="10">
    <source>
        <dbReference type="ARBA" id="ARBA00023237"/>
    </source>
</evidence>
<organism evidence="13 14">
    <name type="scientific">Roseateles aquae</name>
    <dbReference type="NCBI Taxonomy" id="3077235"/>
    <lineage>
        <taxon>Bacteria</taxon>
        <taxon>Pseudomonadati</taxon>
        <taxon>Pseudomonadota</taxon>
        <taxon>Betaproteobacteria</taxon>
        <taxon>Burkholderiales</taxon>
        <taxon>Sphaerotilaceae</taxon>
        <taxon>Roseateles</taxon>
    </lineage>
</organism>
<evidence type="ECO:0000313" key="14">
    <source>
        <dbReference type="Proteomes" id="UP001246372"/>
    </source>
</evidence>
<dbReference type="CDD" id="cd00342">
    <property type="entry name" value="gram_neg_porins"/>
    <property type="match status" value="1"/>
</dbReference>
<accession>A0ABU3PAM0</accession>
<evidence type="ECO:0000256" key="5">
    <source>
        <dbReference type="ARBA" id="ARBA00022692"/>
    </source>
</evidence>
<name>A0ABU3PAM0_9BURK</name>
<dbReference type="Pfam" id="PF13609">
    <property type="entry name" value="Porin_4"/>
    <property type="match status" value="1"/>
</dbReference>
<dbReference type="PANTHER" id="PTHR34501:SF9">
    <property type="entry name" value="MAJOR OUTER MEMBRANE PROTEIN P.IA"/>
    <property type="match status" value="1"/>
</dbReference>
<evidence type="ECO:0000256" key="2">
    <source>
        <dbReference type="ARBA" id="ARBA00011233"/>
    </source>
</evidence>
<keyword evidence="3" id="KW-0813">Transport</keyword>
<sequence length="352" mass="37775">MQFCVDLNPVKPLHSYTSATFCEKTRRCKPGNPSTHKRQMMKKIAIVAALAALSASAFAQSSVTLWGRLNTSVESIKEGTNSRVVKMVNNNSRLGFKGTEDLGGGLKASFALEHGLNSDDGKATNAAFWNREASVQLAGSFGAVRLGKWTPGSYFATADYVSMHNHDTGNSEDKLYSGAGFTTTNKIGYFTPNIDGFSGEVAVHLGEGAAGEKRSTDLAGNYDQGPLHLGAGYSEQGDAKQWGARALYELGEITIGGYYQRADEGAAGTKAYNIYRLAAMYTMGASEFHVNFGSAANNSTVAGVDTSGKQFTLAYNYNLSKRTKVYGFYTNLDKKINSGDLSSLAVGIRHNF</sequence>
<comment type="subcellular location">
    <subcellularLocation>
        <location evidence="1">Cell outer membrane</location>
        <topology evidence="1">Multi-pass membrane protein</topology>
    </subcellularLocation>
</comment>
<keyword evidence="14" id="KW-1185">Reference proteome</keyword>
<evidence type="ECO:0000256" key="1">
    <source>
        <dbReference type="ARBA" id="ARBA00004571"/>
    </source>
</evidence>
<dbReference type="PRINTS" id="PR00184">
    <property type="entry name" value="NEISSPPORIN"/>
</dbReference>
<dbReference type="PANTHER" id="PTHR34501">
    <property type="entry name" value="PROTEIN YDDL-RELATED"/>
    <property type="match status" value="1"/>
</dbReference>
<evidence type="ECO:0000256" key="7">
    <source>
        <dbReference type="ARBA" id="ARBA00023065"/>
    </source>
</evidence>
<keyword evidence="5 11" id="KW-0812">Transmembrane</keyword>
<keyword evidence="10" id="KW-0998">Cell outer membrane</keyword>